<dbReference type="InterPro" id="IPR047709">
    <property type="entry name" value="HpsJ-like"/>
</dbReference>
<feature type="transmembrane region" description="Helical" evidence="1">
    <location>
        <begin position="74"/>
        <end position="92"/>
    </location>
</feature>
<dbReference type="Proteomes" id="UP000017396">
    <property type="component" value="Chromosome"/>
</dbReference>
<keyword evidence="1" id="KW-0472">Membrane</keyword>
<name>U5QJ90_GLOK1</name>
<dbReference type="HOGENOM" id="CLU_1270812_0_0_3"/>
<feature type="transmembrane region" description="Helical" evidence="1">
    <location>
        <begin position="44"/>
        <end position="62"/>
    </location>
</feature>
<accession>U5QJ90</accession>
<evidence type="ECO:0000256" key="1">
    <source>
        <dbReference type="SAM" id="Phobius"/>
    </source>
</evidence>
<dbReference type="AlphaFoldDB" id="U5QJ90"/>
<keyword evidence="3" id="KW-1185">Reference proteome</keyword>
<dbReference type="KEGG" id="glj:GKIL_2682"/>
<keyword evidence="1" id="KW-1133">Transmembrane helix</keyword>
<evidence type="ECO:0000313" key="3">
    <source>
        <dbReference type="Proteomes" id="UP000017396"/>
    </source>
</evidence>
<feature type="transmembrane region" description="Helical" evidence="1">
    <location>
        <begin position="170"/>
        <end position="188"/>
    </location>
</feature>
<keyword evidence="1" id="KW-0812">Transmembrane</keyword>
<sequence length="207" mass="22915">MERFFSLTGLAFHALFLLNAATLLVPPGFLNPNWEVQTITGLINYAPLLLLGVALTGSGIYLRERAERFRVLQLYCYVLAVLFALCVPLLVVDSLRLYRDTAGQIDEQQQKTIADIDRQQNRLQSAITARSLPPGLDVAKARERIEGARLQTIKEADQARAQTRLNFGRLAVSKTLLLLVVAVLLFLLGRLSQFLAQGITLDPNVAG</sequence>
<dbReference type="eggNOG" id="COG1704">
    <property type="taxonomic scope" value="Bacteria"/>
</dbReference>
<organism evidence="2 3">
    <name type="scientific">Gloeobacter kilaueensis (strain ATCC BAA-2537 / CCAP 1431/1 / ULC 316 / JS1)</name>
    <dbReference type="NCBI Taxonomy" id="1183438"/>
    <lineage>
        <taxon>Bacteria</taxon>
        <taxon>Bacillati</taxon>
        <taxon>Cyanobacteriota</taxon>
        <taxon>Cyanophyceae</taxon>
        <taxon>Gloeobacterales</taxon>
        <taxon>Gloeobacteraceae</taxon>
        <taxon>Gloeobacter</taxon>
    </lineage>
</organism>
<proteinExistence type="predicted"/>
<dbReference type="NCBIfam" id="NF038305">
    <property type="entry name" value="HpsJ_fam"/>
    <property type="match status" value="1"/>
</dbReference>
<reference evidence="2 3" key="1">
    <citation type="journal article" date="2013" name="PLoS ONE">
        <title>Cultivation and Complete Genome Sequencing of Gloeobacter kilaueensis sp. nov., from a Lava Cave in Kilauea Caldera, Hawai'i.</title>
        <authorList>
            <person name="Saw J.H."/>
            <person name="Schatz M."/>
            <person name="Brown M.V."/>
            <person name="Kunkel D.D."/>
            <person name="Foster J.S."/>
            <person name="Shick H."/>
            <person name="Christensen S."/>
            <person name="Hou S."/>
            <person name="Wan X."/>
            <person name="Donachie S.P."/>
        </authorList>
    </citation>
    <scope>NUCLEOTIDE SEQUENCE [LARGE SCALE GENOMIC DNA]</scope>
    <source>
        <strain evidence="3">JS</strain>
    </source>
</reference>
<gene>
    <name evidence="2" type="ORF">GKIL_2682</name>
</gene>
<protein>
    <submittedName>
        <fullName evidence="2">Uncharacterized protein</fullName>
    </submittedName>
</protein>
<dbReference type="STRING" id="1183438.GKIL_2682"/>
<dbReference type="EMBL" id="CP003587">
    <property type="protein sequence ID" value="AGY58928.1"/>
    <property type="molecule type" value="Genomic_DNA"/>
</dbReference>
<evidence type="ECO:0000313" key="2">
    <source>
        <dbReference type="EMBL" id="AGY58928.1"/>
    </source>
</evidence>